<dbReference type="InterPro" id="IPR010721">
    <property type="entry name" value="UstE-like"/>
</dbReference>
<evidence type="ECO:0000313" key="2">
    <source>
        <dbReference type="EMBL" id="CAA6829721.1"/>
    </source>
</evidence>
<feature type="transmembrane region" description="Helical" evidence="1">
    <location>
        <begin position="63"/>
        <end position="83"/>
    </location>
</feature>
<dbReference type="PANTHER" id="PTHR32251:SF17">
    <property type="entry name" value="STEROID 5-ALPHA REDUCTASE C-TERMINAL DOMAIN-CONTAINING PROTEIN"/>
    <property type="match status" value="1"/>
</dbReference>
<proteinExistence type="predicted"/>
<sequence>MFDWTIYLNAGLAMLAFALCGWLLSFVKKDVSIVDTMWSLMILLAGCVFYLSTTDDSPRRTLVLILLVVWAVRLAAHITRVHYGKEEDYRYQQIRANNQPHFEYKSVYIVFGLQAFLGWLVALPILAAINSNTPLGWLDYAGLALWAFGMFFEAVGDWQMMKFKADPSSKSKVFDQGLWRYSRHPNYFGECCIWWGFFLLALAAGGWWSILSPLIMTFLLLKVSGVAMLEKDIGERRPAYAQYTKQTNAFIPWFPQKDS</sequence>
<evidence type="ECO:0000256" key="1">
    <source>
        <dbReference type="SAM" id="Phobius"/>
    </source>
</evidence>
<dbReference type="GO" id="GO:0016020">
    <property type="term" value="C:membrane"/>
    <property type="evidence" value="ECO:0007669"/>
    <property type="project" value="TreeGrafter"/>
</dbReference>
<organism evidence="2">
    <name type="scientific">uncultured Thiotrichaceae bacterium</name>
    <dbReference type="NCBI Taxonomy" id="298394"/>
    <lineage>
        <taxon>Bacteria</taxon>
        <taxon>Pseudomonadati</taxon>
        <taxon>Pseudomonadota</taxon>
        <taxon>Gammaproteobacteria</taxon>
        <taxon>Thiotrichales</taxon>
        <taxon>Thiotrichaceae</taxon>
        <taxon>environmental samples</taxon>
    </lineage>
</organism>
<gene>
    <name evidence="2" type="ORF">HELGO_WM7566</name>
</gene>
<dbReference type="Gene3D" id="1.20.120.1630">
    <property type="match status" value="1"/>
</dbReference>
<feature type="transmembrane region" description="Helical" evidence="1">
    <location>
        <begin position="135"/>
        <end position="155"/>
    </location>
</feature>
<dbReference type="EMBL" id="CACVAT010000546">
    <property type="protein sequence ID" value="CAA6829721.1"/>
    <property type="molecule type" value="Genomic_DNA"/>
</dbReference>
<feature type="transmembrane region" description="Helical" evidence="1">
    <location>
        <begin position="6"/>
        <end position="24"/>
    </location>
</feature>
<accession>A0A6S6UGG9</accession>
<feature type="transmembrane region" description="Helical" evidence="1">
    <location>
        <begin position="104"/>
        <end position="129"/>
    </location>
</feature>
<dbReference type="AlphaFoldDB" id="A0A6S6UGG9"/>
<feature type="transmembrane region" description="Helical" evidence="1">
    <location>
        <begin position="31"/>
        <end position="51"/>
    </location>
</feature>
<dbReference type="PROSITE" id="PS50244">
    <property type="entry name" value="S5A_REDUCTASE"/>
    <property type="match status" value="1"/>
</dbReference>
<dbReference type="PANTHER" id="PTHR32251">
    <property type="entry name" value="3-OXO-5-ALPHA-STEROID 4-DEHYDROGENASE"/>
    <property type="match status" value="1"/>
</dbReference>
<feature type="transmembrane region" description="Helical" evidence="1">
    <location>
        <begin position="187"/>
        <end position="204"/>
    </location>
</feature>
<protein>
    <submittedName>
        <fullName evidence="2">Uncharacterized protein</fullName>
    </submittedName>
</protein>
<keyword evidence="1" id="KW-1133">Transmembrane helix</keyword>
<keyword evidence="1" id="KW-0472">Membrane</keyword>
<name>A0A6S6UGG9_9GAMM</name>
<dbReference type="Pfam" id="PF06966">
    <property type="entry name" value="DUF1295"/>
    <property type="match status" value="1"/>
</dbReference>
<keyword evidence="1" id="KW-0812">Transmembrane</keyword>
<reference evidence="2" key="1">
    <citation type="submission" date="2020-01" db="EMBL/GenBank/DDBJ databases">
        <authorList>
            <person name="Meier V. D."/>
            <person name="Meier V D."/>
        </authorList>
    </citation>
    <scope>NUCLEOTIDE SEQUENCE</scope>
    <source>
        <strain evidence="2">HLG_WM_MAG_09</strain>
    </source>
</reference>